<evidence type="ECO:0000256" key="5">
    <source>
        <dbReference type="SAM" id="Phobius"/>
    </source>
</evidence>
<feature type="domain" description="FtsK" evidence="6">
    <location>
        <begin position="761"/>
        <end position="943"/>
    </location>
</feature>
<feature type="binding site" evidence="4">
    <location>
        <begin position="437"/>
        <end position="444"/>
    </location>
    <ligand>
        <name>ATP</name>
        <dbReference type="ChEBI" id="CHEBI:30616"/>
    </ligand>
</feature>
<comment type="caution">
    <text evidence="7">The sequence shown here is derived from an EMBL/GenBank/DDBJ whole genome shotgun (WGS) entry which is preliminary data.</text>
</comment>
<evidence type="ECO:0000259" key="6">
    <source>
        <dbReference type="PROSITE" id="PS50901"/>
    </source>
</evidence>
<dbReference type="InterPro" id="IPR002543">
    <property type="entry name" value="FtsK_dom"/>
</dbReference>
<gene>
    <name evidence="7" type="ORF">J2T15_000081</name>
</gene>
<keyword evidence="1" id="KW-0677">Repeat</keyword>
<reference evidence="7 8" key="1">
    <citation type="submission" date="2023-07" db="EMBL/GenBank/DDBJ databases">
        <title>Sorghum-associated microbial communities from plants grown in Nebraska, USA.</title>
        <authorList>
            <person name="Schachtman D."/>
        </authorList>
    </citation>
    <scope>NUCLEOTIDE SEQUENCE [LARGE SCALE GENOMIC DNA]</scope>
    <source>
        <strain evidence="7 8">CC482</strain>
    </source>
</reference>
<dbReference type="PANTHER" id="PTHR22683:SF1">
    <property type="entry name" value="TYPE VII SECRETION SYSTEM PROTEIN ESSC"/>
    <property type="match status" value="1"/>
</dbReference>
<evidence type="ECO:0000256" key="3">
    <source>
        <dbReference type="ARBA" id="ARBA00022840"/>
    </source>
</evidence>
<dbReference type="SUPFAM" id="SSF52540">
    <property type="entry name" value="P-loop containing nucleoside triphosphate hydrolases"/>
    <property type="match status" value="3"/>
</dbReference>
<keyword evidence="5" id="KW-1133">Transmembrane helix</keyword>
<dbReference type="EMBL" id="JAUSSU010000001">
    <property type="protein sequence ID" value="MDQ0110665.1"/>
    <property type="molecule type" value="Genomic_DNA"/>
</dbReference>
<dbReference type="SMART" id="SM00382">
    <property type="entry name" value="AAA"/>
    <property type="match status" value="2"/>
</dbReference>
<evidence type="ECO:0000313" key="8">
    <source>
        <dbReference type="Proteomes" id="UP001229346"/>
    </source>
</evidence>
<dbReference type="CDD" id="cd01127">
    <property type="entry name" value="TrwB_TraG_TraD_VirD4"/>
    <property type="match status" value="1"/>
</dbReference>
<feature type="binding site" evidence="4">
    <location>
        <begin position="1059"/>
        <end position="1066"/>
    </location>
    <ligand>
        <name>ATP</name>
        <dbReference type="ChEBI" id="CHEBI:30616"/>
    </ligand>
</feature>
<organism evidence="7 8">
    <name type="scientific">Paenibacillus harenae</name>
    <dbReference type="NCBI Taxonomy" id="306543"/>
    <lineage>
        <taxon>Bacteria</taxon>
        <taxon>Bacillati</taxon>
        <taxon>Bacillota</taxon>
        <taxon>Bacilli</taxon>
        <taxon>Bacillales</taxon>
        <taxon>Paenibacillaceae</taxon>
        <taxon>Paenibacillus</taxon>
    </lineage>
</organism>
<evidence type="ECO:0000313" key="7">
    <source>
        <dbReference type="EMBL" id="MDQ0110665.1"/>
    </source>
</evidence>
<keyword evidence="8" id="KW-1185">Reference proteome</keyword>
<feature type="domain" description="FtsK" evidence="6">
    <location>
        <begin position="413"/>
        <end position="611"/>
    </location>
</feature>
<dbReference type="InterPro" id="IPR023839">
    <property type="entry name" value="Firmicutes_EssC_C"/>
</dbReference>
<keyword evidence="5" id="KW-0812">Transmembrane</keyword>
<accession>A0ABT9TW53</accession>
<dbReference type="NCBIfam" id="TIGR03928">
    <property type="entry name" value="T7_EssCb_Firm"/>
    <property type="match status" value="1"/>
</dbReference>
<name>A0ABT9TW53_PAEHA</name>
<dbReference type="InterPro" id="IPR003593">
    <property type="entry name" value="AAA+_ATPase"/>
</dbReference>
<feature type="binding site" evidence="4">
    <location>
        <begin position="777"/>
        <end position="784"/>
    </location>
    <ligand>
        <name>ATP</name>
        <dbReference type="ChEBI" id="CHEBI:30616"/>
    </ligand>
</feature>
<evidence type="ECO:0000256" key="2">
    <source>
        <dbReference type="ARBA" id="ARBA00022741"/>
    </source>
</evidence>
<keyword evidence="3 4" id="KW-0067">ATP-binding</keyword>
<dbReference type="Gene3D" id="3.40.50.300">
    <property type="entry name" value="P-loop containing nucleotide triphosphate hydrolases"/>
    <property type="match status" value="3"/>
</dbReference>
<feature type="transmembrane region" description="Helical" evidence="5">
    <location>
        <begin position="12"/>
        <end position="34"/>
    </location>
</feature>
<evidence type="ECO:0000256" key="1">
    <source>
        <dbReference type="ARBA" id="ARBA00022737"/>
    </source>
</evidence>
<sequence>MLSKAMGRGNFYIIQIIAMSTMLVSYLVPILLYIQQRKQFQKQVSKRKQAYQAYLDEQREILQNMKNEMILQLHTHHPEPDTAFRWLQQRDSKIWARIPSDPDYLNIRTGIGVIQSGFKIDVPKQDAIEKEPLLEKAQEMADKFISISNAPVLLNLQQHRVIGIVGDIETATNLSRSLVSQIALHHSPDEVKLSALFGQQDAAHWDWMRWLPHTWDEQRRGRFLFQEGLYPPQQLEALLASLQRRKWIGQGMSSGKRVLPNFVFIVPDVQIVEQEPIWPMLLEEGERVNASCIILAQSRDRLPKECQVVIECSENEGVIRSTTNTVSNRMEEKEKLEQIIQYDQLQWEQADRFARALAPYQLKKATADEIPNVLTLFKLFDVQAIENLDVGSRWGQSRYPNALPVPIGVKGGSKPVMLNIHDKIERKGHGPHGLMAGTTGSGKSEVIQTLIASLAVNFHPHDLAFMLIDYKGGGMSNTFATLPHVIATITNLEEEGLIERSKVSLKAELERRQKLFVAAGNVQHIDEYYETEWRVKDPLPHLVIVIDEFAQLKKDQPEFMSELVSIAAIGRTLGVHLLLATQKPSGVVDDKIWSNSRYRVCLRVQDEGDSREMLKIPDAAYITNPGRGYLQVGTNEVFESVQFAWSGAPYRPDEGEQVQDDDLYGLELSGGRVKLASNRDLSIRQGAGLTERAVKPKKQLDVLIRWLAEEAERLGISRLPGPWQPPLPNYLSLEQVTAAAEAKEGLKPVVGLVDHVAAQSQLPLTIDIESGNWLIFGMPATGKTTFLQTLLYSLAISNTPNDVHVYIIDFSRMLKDYIQLPHVGDVLQEEDEEKFVRFFDFLDKEIARRKQLFSDTGVKSRLAYCEDTGNELPAILLIVDGYINLKGKPDGINEKFENVLRVGSSLGIYAIVTANRPAEMMEKIKSNFPNAVSYQLADPSDYHNVVGRLPKPPAVLPEGRGFIKGSIPPLQFQTVLAIDAENDSSRSKKLRERFQFMQQMWTGAEPRPIATLPEEISLALMEKTAQSKSMKAIALGLQVSDLEPFYFSAEEGPYFMVSGRMESGKSSLLVAIGLETAELFSPLKAELYLSDFRRSDPGLSALRELSHVKGYASDERSLEPMLLKLRQEIERRAKEGYSRNGDPILVLLIDDADVTAKRVTSISPVTQSLDYLIQHGRDLGLYILLAGNSPDLQQNWDAWMKSFKANQTGFLLGTTDMSDVQLFGIKLPFEISGKMLPPGEGLYIRRKYQKIKAVYPHADEGEHLQQRLQAVENKWMATL</sequence>
<keyword evidence="2 4" id="KW-0547">Nucleotide-binding</keyword>
<proteinExistence type="predicted"/>
<dbReference type="Proteomes" id="UP001229346">
    <property type="component" value="Unassembled WGS sequence"/>
</dbReference>
<dbReference type="InterPro" id="IPR050206">
    <property type="entry name" value="FtsK/SpoIIIE/SftA"/>
</dbReference>
<dbReference type="PROSITE" id="PS50901">
    <property type="entry name" value="FTSK"/>
    <property type="match status" value="3"/>
</dbReference>
<dbReference type="PANTHER" id="PTHR22683">
    <property type="entry name" value="SPORULATION PROTEIN RELATED"/>
    <property type="match status" value="1"/>
</dbReference>
<protein>
    <submittedName>
        <fullName evidence="7">S-DNA-T family DNA segregation ATPase FtsK/SpoIIIE</fullName>
    </submittedName>
</protein>
<evidence type="ECO:0000256" key="4">
    <source>
        <dbReference type="PROSITE-ProRule" id="PRU00289"/>
    </source>
</evidence>
<dbReference type="InterPro" id="IPR027417">
    <property type="entry name" value="P-loop_NTPase"/>
</dbReference>
<dbReference type="Pfam" id="PF01580">
    <property type="entry name" value="FtsK_SpoIIIE"/>
    <property type="match status" value="2"/>
</dbReference>
<keyword evidence="5" id="KW-0472">Membrane</keyword>
<feature type="domain" description="FtsK" evidence="6">
    <location>
        <begin position="1042"/>
        <end position="1219"/>
    </location>
</feature>